<evidence type="ECO:0000256" key="1">
    <source>
        <dbReference type="SAM" id="MobiDB-lite"/>
    </source>
</evidence>
<name>A0A4Y7TLD1_COPMI</name>
<feature type="compositionally biased region" description="Low complexity" evidence="1">
    <location>
        <begin position="88"/>
        <end position="100"/>
    </location>
</feature>
<evidence type="ECO:0000313" key="3">
    <source>
        <dbReference type="Proteomes" id="UP000298030"/>
    </source>
</evidence>
<dbReference type="OrthoDB" id="10252171at2759"/>
<organism evidence="2 3">
    <name type="scientific">Coprinellus micaceus</name>
    <name type="common">Glistening ink-cap mushroom</name>
    <name type="synonym">Coprinus micaceus</name>
    <dbReference type="NCBI Taxonomy" id="71717"/>
    <lineage>
        <taxon>Eukaryota</taxon>
        <taxon>Fungi</taxon>
        <taxon>Dikarya</taxon>
        <taxon>Basidiomycota</taxon>
        <taxon>Agaricomycotina</taxon>
        <taxon>Agaricomycetes</taxon>
        <taxon>Agaricomycetidae</taxon>
        <taxon>Agaricales</taxon>
        <taxon>Agaricineae</taxon>
        <taxon>Psathyrellaceae</taxon>
        <taxon>Coprinellus</taxon>
    </lineage>
</organism>
<reference evidence="2 3" key="1">
    <citation type="journal article" date="2019" name="Nat. Ecol. Evol.">
        <title>Megaphylogeny resolves global patterns of mushroom evolution.</title>
        <authorList>
            <person name="Varga T."/>
            <person name="Krizsan K."/>
            <person name="Foldi C."/>
            <person name="Dima B."/>
            <person name="Sanchez-Garcia M."/>
            <person name="Sanchez-Ramirez S."/>
            <person name="Szollosi G.J."/>
            <person name="Szarkandi J.G."/>
            <person name="Papp V."/>
            <person name="Albert L."/>
            <person name="Andreopoulos W."/>
            <person name="Angelini C."/>
            <person name="Antonin V."/>
            <person name="Barry K.W."/>
            <person name="Bougher N.L."/>
            <person name="Buchanan P."/>
            <person name="Buyck B."/>
            <person name="Bense V."/>
            <person name="Catcheside P."/>
            <person name="Chovatia M."/>
            <person name="Cooper J."/>
            <person name="Damon W."/>
            <person name="Desjardin D."/>
            <person name="Finy P."/>
            <person name="Geml J."/>
            <person name="Haridas S."/>
            <person name="Hughes K."/>
            <person name="Justo A."/>
            <person name="Karasinski D."/>
            <person name="Kautmanova I."/>
            <person name="Kiss B."/>
            <person name="Kocsube S."/>
            <person name="Kotiranta H."/>
            <person name="LaButti K.M."/>
            <person name="Lechner B.E."/>
            <person name="Liimatainen K."/>
            <person name="Lipzen A."/>
            <person name="Lukacs Z."/>
            <person name="Mihaltcheva S."/>
            <person name="Morgado L.N."/>
            <person name="Niskanen T."/>
            <person name="Noordeloos M.E."/>
            <person name="Ohm R.A."/>
            <person name="Ortiz-Santana B."/>
            <person name="Ovrebo C."/>
            <person name="Racz N."/>
            <person name="Riley R."/>
            <person name="Savchenko A."/>
            <person name="Shiryaev A."/>
            <person name="Soop K."/>
            <person name="Spirin V."/>
            <person name="Szebenyi C."/>
            <person name="Tomsovsky M."/>
            <person name="Tulloss R.E."/>
            <person name="Uehling J."/>
            <person name="Grigoriev I.V."/>
            <person name="Vagvolgyi C."/>
            <person name="Papp T."/>
            <person name="Martin F.M."/>
            <person name="Miettinen O."/>
            <person name="Hibbett D.S."/>
            <person name="Nagy L.G."/>
        </authorList>
    </citation>
    <scope>NUCLEOTIDE SEQUENCE [LARGE SCALE GENOMIC DNA]</scope>
    <source>
        <strain evidence="2 3">FP101781</strain>
    </source>
</reference>
<feature type="compositionally biased region" description="Polar residues" evidence="1">
    <location>
        <begin position="102"/>
        <end position="123"/>
    </location>
</feature>
<accession>A0A4Y7TLD1</accession>
<feature type="compositionally biased region" description="Pro residues" evidence="1">
    <location>
        <begin position="172"/>
        <end position="181"/>
    </location>
</feature>
<dbReference type="STRING" id="71717.A0A4Y7TLD1"/>
<feature type="region of interest" description="Disordered" evidence="1">
    <location>
        <begin position="1"/>
        <end position="22"/>
    </location>
</feature>
<feature type="region of interest" description="Disordered" evidence="1">
    <location>
        <begin position="42"/>
        <end position="215"/>
    </location>
</feature>
<evidence type="ECO:0000313" key="2">
    <source>
        <dbReference type="EMBL" id="TEB34995.1"/>
    </source>
</evidence>
<comment type="caution">
    <text evidence="2">The sequence shown here is derived from an EMBL/GenBank/DDBJ whole genome shotgun (WGS) entry which is preliminary data.</text>
</comment>
<dbReference type="Proteomes" id="UP000298030">
    <property type="component" value="Unassembled WGS sequence"/>
</dbReference>
<feature type="compositionally biased region" description="Low complexity" evidence="1">
    <location>
        <begin position="135"/>
        <end position="149"/>
    </location>
</feature>
<feature type="compositionally biased region" description="Acidic residues" evidence="1">
    <location>
        <begin position="45"/>
        <end position="57"/>
    </location>
</feature>
<gene>
    <name evidence="2" type="ORF">FA13DRAFT_1428530</name>
</gene>
<dbReference type="AlphaFoldDB" id="A0A4Y7TLD1"/>
<keyword evidence="3" id="KW-1185">Reference proteome</keyword>
<dbReference type="EMBL" id="QPFP01000008">
    <property type="protein sequence ID" value="TEB34995.1"/>
    <property type="molecule type" value="Genomic_DNA"/>
</dbReference>
<proteinExistence type="predicted"/>
<protein>
    <recommendedName>
        <fullName evidence="4">Protein kinase domain-containing protein</fullName>
    </recommendedName>
</protein>
<evidence type="ECO:0008006" key="4">
    <source>
        <dbReference type="Google" id="ProtNLM"/>
    </source>
</evidence>
<sequence length="265" mass="28409">MLSTSSTLAFDGSDWSPPAQPHKLLYRAPSVRSWGVTSIGRGFDWDEEKNEPVNLEEDPIKQPRLQKPAALKFDPHVRKHHHPHQDKSPVIPSKSPSIAPTPSLQSNLYFMSEPRSATHSRSASPGALASAGIASPYRTPASTSPTPSTRSRRRSSQHRVSLIAGRVSIAPVEPPSPPPLLPQSLKRTPSSGSVLSAASTRPPSPTSEGQSFLGGRNISDYEIEGEIGRGAYGLVKRAREVLEDGSLGVCAFSAVNSLSPLIVFS</sequence>